<comment type="caution">
    <text evidence="1">The sequence shown here is derived from an EMBL/GenBank/DDBJ whole genome shotgun (WGS) entry which is preliminary data.</text>
</comment>
<gene>
    <name evidence="1" type="ORF">LIER_27659</name>
</gene>
<accession>A0AAV3RE09</accession>
<dbReference type="EMBL" id="BAABME010008969">
    <property type="protein sequence ID" value="GAA0174218.1"/>
    <property type="molecule type" value="Genomic_DNA"/>
</dbReference>
<organism evidence="1 2">
    <name type="scientific">Lithospermum erythrorhizon</name>
    <name type="common">Purple gromwell</name>
    <name type="synonym">Lithospermum officinale var. erythrorhizon</name>
    <dbReference type="NCBI Taxonomy" id="34254"/>
    <lineage>
        <taxon>Eukaryota</taxon>
        <taxon>Viridiplantae</taxon>
        <taxon>Streptophyta</taxon>
        <taxon>Embryophyta</taxon>
        <taxon>Tracheophyta</taxon>
        <taxon>Spermatophyta</taxon>
        <taxon>Magnoliopsida</taxon>
        <taxon>eudicotyledons</taxon>
        <taxon>Gunneridae</taxon>
        <taxon>Pentapetalae</taxon>
        <taxon>asterids</taxon>
        <taxon>lamiids</taxon>
        <taxon>Boraginales</taxon>
        <taxon>Boraginaceae</taxon>
        <taxon>Boraginoideae</taxon>
        <taxon>Lithospermeae</taxon>
        <taxon>Lithospermum</taxon>
    </lineage>
</organism>
<keyword evidence="2" id="KW-1185">Reference proteome</keyword>
<proteinExistence type="predicted"/>
<evidence type="ECO:0000313" key="2">
    <source>
        <dbReference type="Proteomes" id="UP001454036"/>
    </source>
</evidence>
<evidence type="ECO:0000313" key="1">
    <source>
        <dbReference type="EMBL" id="GAA0174218.1"/>
    </source>
</evidence>
<protein>
    <submittedName>
        <fullName evidence="1">Uncharacterized protein</fullName>
    </submittedName>
</protein>
<reference evidence="1 2" key="1">
    <citation type="submission" date="2024-01" db="EMBL/GenBank/DDBJ databases">
        <title>The complete chloroplast genome sequence of Lithospermum erythrorhizon: insights into the phylogenetic relationship among Boraginaceae species and the maternal lineages of purple gromwells.</title>
        <authorList>
            <person name="Okada T."/>
            <person name="Watanabe K."/>
        </authorList>
    </citation>
    <scope>NUCLEOTIDE SEQUENCE [LARGE SCALE GENOMIC DNA]</scope>
</reference>
<dbReference type="AlphaFoldDB" id="A0AAV3RE09"/>
<sequence length="111" mass="12412">MVTQEFFVSDDVKFVETVFPFASVDRKSSVSSPLVVTTLYDEFDQDKEHVEVPTSPTPSADPGVVVAPALLQHDRAPPVRLAQSVMAWMVLRLMLIDCPLHQCQILSWVEV</sequence>
<name>A0AAV3RE09_LITER</name>
<dbReference type="Proteomes" id="UP001454036">
    <property type="component" value="Unassembled WGS sequence"/>
</dbReference>